<dbReference type="CDD" id="cd00610">
    <property type="entry name" value="OAT_like"/>
    <property type="match status" value="1"/>
</dbReference>
<dbReference type="OrthoDB" id="9801052at2"/>
<evidence type="ECO:0000256" key="5">
    <source>
        <dbReference type="ARBA" id="ARBA00022898"/>
    </source>
</evidence>
<dbReference type="GO" id="GO:0030170">
    <property type="term" value="F:pyridoxal phosphate binding"/>
    <property type="evidence" value="ECO:0007669"/>
    <property type="project" value="InterPro"/>
</dbReference>
<dbReference type="InterPro" id="IPR004637">
    <property type="entry name" value="Dat"/>
</dbReference>
<organism evidence="7 8">
    <name type="scientific">Pseudomonas abietaniphila</name>
    <dbReference type="NCBI Taxonomy" id="89065"/>
    <lineage>
        <taxon>Bacteria</taxon>
        <taxon>Pseudomonadati</taxon>
        <taxon>Pseudomonadota</taxon>
        <taxon>Gammaproteobacteria</taxon>
        <taxon>Pseudomonadales</taxon>
        <taxon>Pseudomonadaceae</taxon>
        <taxon>Pseudomonas</taxon>
    </lineage>
</organism>
<dbReference type="GO" id="GO:0008483">
    <property type="term" value="F:transaminase activity"/>
    <property type="evidence" value="ECO:0007669"/>
    <property type="project" value="UniProtKB-KW"/>
</dbReference>
<sequence>MHSQHNVTPIAELTPDAALAHADYRFAPTARLDRQAAVESNARSYPRRIPLELKRAQGIHVQDSEGRWFIDCLAGAGTLALGHNHPEVVQAMRDLLDGQRPLHTLDLMTEAKDAFINELFALLPPEFARDARIQFCGPAGTDAVEAAMKLVRTATGRSNMMAFHGAYHGMTMGALGLMGNLGPKAYLGGLASSAQFLPFPYDYRCPFGVGGEAGERIGLHYIENQLTDPESGVMPPAGMILEPVQGEGGVVPTSAHWLREVRRITRDAGVPLILDEIQCGVARTGKPFAFQHAGIVPDVLVLSKAIGGSQPMAVVVYNKSLDVWKPGSHAGTFRGNQLAMVAGSTTLRIVREQQLDQHAAAMGERLTQHLRALQKDCPQMGDVRGMGLMLGVEMVDPEGRPDVLGHFPQSGVLASSIQRQCLQRGLIIEVGGRHSSVIRFLPPLIVTAAQIDQIAEIFSAAVSAAVNTR</sequence>
<dbReference type="PANTHER" id="PTHR43552:SF1">
    <property type="entry name" value="DIAMINOBUTYRATE--2-OXOGLUTARATE AMINOTRANSFERASE"/>
    <property type="match status" value="1"/>
</dbReference>
<evidence type="ECO:0000313" key="7">
    <source>
        <dbReference type="EMBL" id="SDG07780.1"/>
    </source>
</evidence>
<keyword evidence="4 7" id="KW-0808">Transferase</keyword>
<keyword evidence="3 7" id="KW-0032">Aminotransferase</keyword>
<evidence type="ECO:0000313" key="8">
    <source>
        <dbReference type="Proteomes" id="UP000182894"/>
    </source>
</evidence>
<name>A0A1G7RCP2_9PSED</name>
<evidence type="ECO:0000256" key="2">
    <source>
        <dbReference type="ARBA" id="ARBA00008954"/>
    </source>
</evidence>
<comment type="similarity">
    <text evidence="2 6">Belongs to the class-III pyridoxal-phosphate-dependent aminotransferase family.</text>
</comment>
<dbReference type="InterPro" id="IPR015424">
    <property type="entry name" value="PyrdxlP-dep_Trfase"/>
</dbReference>
<dbReference type="Proteomes" id="UP000182894">
    <property type="component" value="Unassembled WGS sequence"/>
</dbReference>
<dbReference type="RefSeq" id="WP_074749444.1">
    <property type="nucleotide sequence ID" value="NZ_FNCO01000001.1"/>
</dbReference>
<dbReference type="NCBIfam" id="NF005393">
    <property type="entry name" value="PRK06938.1"/>
    <property type="match status" value="1"/>
</dbReference>
<accession>A0A1G7RCP2</accession>
<dbReference type="FunFam" id="3.40.640.10:FF:000091">
    <property type="entry name" value="Diaminobutyrate--2-oxoglutarate aminotransferase"/>
    <property type="match status" value="1"/>
</dbReference>
<keyword evidence="5 6" id="KW-0663">Pyridoxal phosphate</keyword>
<protein>
    <submittedName>
        <fullName evidence="7">Diaminobutyrate aminotransferase apoenzyme</fullName>
    </submittedName>
</protein>
<dbReference type="PANTHER" id="PTHR43552">
    <property type="entry name" value="DIAMINOBUTYRATE--2-OXOGLUTARATE AMINOTRANSFERASE"/>
    <property type="match status" value="1"/>
</dbReference>
<keyword evidence="8" id="KW-1185">Reference proteome</keyword>
<evidence type="ECO:0000256" key="4">
    <source>
        <dbReference type="ARBA" id="ARBA00022679"/>
    </source>
</evidence>
<dbReference type="InterPro" id="IPR049704">
    <property type="entry name" value="Aminotrans_3_PPA_site"/>
</dbReference>
<dbReference type="Gene3D" id="3.40.640.10">
    <property type="entry name" value="Type I PLP-dependent aspartate aminotransferase-like (Major domain)"/>
    <property type="match status" value="1"/>
</dbReference>
<dbReference type="Pfam" id="PF00202">
    <property type="entry name" value="Aminotran_3"/>
    <property type="match status" value="1"/>
</dbReference>
<dbReference type="NCBIfam" id="TIGR00709">
    <property type="entry name" value="dat"/>
    <property type="match status" value="1"/>
</dbReference>
<evidence type="ECO:0000256" key="1">
    <source>
        <dbReference type="ARBA" id="ARBA00001933"/>
    </source>
</evidence>
<dbReference type="STRING" id="89065.SAMN05216605_10189"/>
<dbReference type="InterPro" id="IPR005814">
    <property type="entry name" value="Aminotrans_3"/>
</dbReference>
<dbReference type="AlphaFoldDB" id="A0A1G7RCP2"/>
<reference evidence="8" key="1">
    <citation type="submission" date="2016-10" db="EMBL/GenBank/DDBJ databases">
        <authorList>
            <person name="Varghese N."/>
            <person name="Submissions S."/>
        </authorList>
    </citation>
    <scope>NUCLEOTIDE SEQUENCE [LARGE SCALE GENOMIC DNA]</scope>
    <source>
        <strain evidence="8">ATCC 700689</strain>
    </source>
</reference>
<dbReference type="InterPro" id="IPR015421">
    <property type="entry name" value="PyrdxlP-dep_Trfase_major"/>
</dbReference>
<dbReference type="Gene3D" id="3.90.1150.10">
    <property type="entry name" value="Aspartate Aminotransferase, domain 1"/>
    <property type="match status" value="1"/>
</dbReference>
<proteinExistence type="inferred from homology"/>
<dbReference type="PIRSF" id="PIRSF000521">
    <property type="entry name" value="Transaminase_4ab_Lys_Orn"/>
    <property type="match status" value="1"/>
</dbReference>
<evidence type="ECO:0000256" key="3">
    <source>
        <dbReference type="ARBA" id="ARBA00022576"/>
    </source>
</evidence>
<gene>
    <name evidence="7" type="ORF">SAMN05216605_10189</name>
</gene>
<comment type="cofactor">
    <cofactor evidence="1">
        <name>pyridoxal 5'-phosphate</name>
        <dbReference type="ChEBI" id="CHEBI:597326"/>
    </cofactor>
</comment>
<dbReference type="EMBL" id="FNCO01000001">
    <property type="protein sequence ID" value="SDG07780.1"/>
    <property type="molecule type" value="Genomic_DNA"/>
</dbReference>
<evidence type="ECO:0000256" key="6">
    <source>
        <dbReference type="RuleBase" id="RU003560"/>
    </source>
</evidence>
<dbReference type="InterPro" id="IPR015422">
    <property type="entry name" value="PyrdxlP-dep_Trfase_small"/>
</dbReference>
<dbReference type="PROSITE" id="PS00600">
    <property type="entry name" value="AA_TRANSFER_CLASS_3"/>
    <property type="match status" value="1"/>
</dbReference>
<dbReference type="SUPFAM" id="SSF53383">
    <property type="entry name" value="PLP-dependent transferases"/>
    <property type="match status" value="1"/>
</dbReference>